<protein>
    <recommendedName>
        <fullName evidence="3">RNase H type-1 domain-containing protein</fullName>
    </recommendedName>
</protein>
<comment type="caution">
    <text evidence="1">The sequence shown here is derived from an EMBL/GenBank/DDBJ whole genome shotgun (WGS) entry which is preliminary data.</text>
</comment>
<proteinExistence type="predicted"/>
<gene>
    <name evidence="1" type="ORF">chiPu_0007318</name>
</gene>
<accession>A0A401SEU9</accession>
<evidence type="ECO:0008006" key="3">
    <source>
        <dbReference type="Google" id="ProtNLM"/>
    </source>
</evidence>
<dbReference type="GO" id="GO:0003676">
    <property type="term" value="F:nucleic acid binding"/>
    <property type="evidence" value="ECO:0007669"/>
    <property type="project" value="InterPro"/>
</dbReference>
<dbReference type="EMBL" id="BEZZ01000224">
    <property type="protein sequence ID" value="GCC28884.1"/>
    <property type="molecule type" value="Genomic_DNA"/>
</dbReference>
<evidence type="ECO:0000313" key="1">
    <source>
        <dbReference type="EMBL" id="GCC28884.1"/>
    </source>
</evidence>
<dbReference type="Proteomes" id="UP000287033">
    <property type="component" value="Unassembled WGS sequence"/>
</dbReference>
<name>A0A401SEU9_CHIPU</name>
<evidence type="ECO:0000313" key="2">
    <source>
        <dbReference type="Proteomes" id="UP000287033"/>
    </source>
</evidence>
<reference evidence="1 2" key="1">
    <citation type="journal article" date="2018" name="Nat. Ecol. Evol.">
        <title>Shark genomes provide insights into elasmobranch evolution and the origin of vertebrates.</title>
        <authorList>
            <person name="Hara Y"/>
            <person name="Yamaguchi K"/>
            <person name="Onimaru K"/>
            <person name="Kadota M"/>
            <person name="Koyanagi M"/>
            <person name="Keeley SD"/>
            <person name="Tatsumi K"/>
            <person name="Tanaka K"/>
            <person name="Motone F"/>
            <person name="Kageyama Y"/>
            <person name="Nozu R"/>
            <person name="Adachi N"/>
            <person name="Nishimura O"/>
            <person name="Nakagawa R"/>
            <person name="Tanegashima C"/>
            <person name="Kiyatake I"/>
            <person name="Matsumoto R"/>
            <person name="Murakumo K"/>
            <person name="Nishida K"/>
            <person name="Terakita A"/>
            <person name="Kuratani S"/>
            <person name="Sato K"/>
            <person name="Hyodo S Kuraku.S."/>
        </authorList>
    </citation>
    <scope>NUCLEOTIDE SEQUENCE [LARGE SCALE GENOMIC DNA]</scope>
</reference>
<keyword evidence="2" id="KW-1185">Reference proteome</keyword>
<dbReference type="Gene3D" id="3.30.420.10">
    <property type="entry name" value="Ribonuclease H-like superfamily/Ribonuclease H"/>
    <property type="match status" value="1"/>
</dbReference>
<organism evidence="1 2">
    <name type="scientific">Chiloscyllium punctatum</name>
    <name type="common">Brownbanded bambooshark</name>
    <name type="synonym">Hemiscyllium punctatum</name>
    <dbReference type="NCBI Taxonomy" id="137246"/>
    <lineage>
        <taxon>Eukaryota</taxon>
        <taxon>Metazoa</taxon>
        <taxon>Chordata</taxon>
        <taxon>Craniata</taxon>
        <taxon>Vertebrata</taxon>
        <taxon>Chondrichthyes</taxon>
        <taxon>Elasmobranchii</taxon>
        <taxon>Galeomorphii</taxon>
        <taxon>Galeoidea</taxon>
        <taxon>Orectolobiformes</taxon>
        <taxon>Hemiscylliidae</taxon>
        <taxon>Chiloscyllium</taxon>
    </lineage>
</organism>
<sequence length="162" mass="18107">MPPQVTSKQEEVVGLTSMACQEFRDHVVHAVERYWKGKKKLADQQEELKPLLDEDKKVLFVDGSCYRDYGGNHARFAVVQQEQSQFQMIKLEACPQPCSAQLAELKALTAACELMEVCLAVRQSPVVPMDSGPTPSSAKVPTLYYYDLLSVEVLKPCPDEDA</sequence>
<dbReference type="AlphaFoldDB" id="A0A401SEU9"/>
<dbReference type="InterPro" id="IPR036397">
    <property type="entry name" value="RNaseH_sf"/>
</dbReference>